<dbReference type="RefSeq" id="WP_171193768.1">
    <property type="nucleotide sequence ID" value="NZ_CP061032.1"/>
</dbReference>
<evidence type="ECO:0000313" key="3">
    <source>
        <dbReference type="EMBL" id="QNP90002.1"/>
    </source>
</evidence>
<dbReference type="EMBL" id="CP061032">
    <property type="protein sequence ID" value="QNP90002.1"/>
    <property type="molecule type" value="Genomic_DNA"/>
</dbReference>
<feature type="domain" description="DUF559" evidence="1">
    <location>
        <begin position="83"/>
        <end position="180"/>
    </location>
</feature>
<dbReference type="SUPFAM" id="SSF52980">
    <property type="entry name" value="Restriction endonuclease-like"/>
    <property type="match status" value="1"/>
</dbReference>
<gene>
    <name evidence="2" type="ORF">H7348_03045</name>
    <name evidence="3" type="ORF">IAU68_10150</name>
</gene>
<dbReference type="AlphaFoldDB" id="A0A7H0JY86"/>
<protein>
    <submittedName>
        <fullName evidence="3">DUF559 domain-containing protein</fullName>
    </submittedName>
</protein>
<evidence type="ECO:0000313" key="5">
    <source>
        <dbReference type="Proteomes" id="UP000642876"/>
    </source>
</evidence>
<keyword evidence="5" id="KW-1185">Reference proteome</keyword>
<sequence>MTLSEIDIDTLGDQGEVSVTRPVRTAVDIARWHGVKEGIVAMDSLFYNQPPFLEAQIRTELEETVHRLVGKRGIENARHALEGSSTLAESPYESLVRQLLNRNGIFPQEQMRIGPYRVDLLWGTLIIEIDGRAKFKDNPDAALKHIERENRLREMGYWIIRITPKEMNMGETEVLRRIVNAKKKSEMTGPVSVPALPPW</sequence>
<accession>A0A7H0JY86</accession>
<reference evidence="4 5" key="1">
    <citation type="submission" date="2020-08" db="EMBL/GenBank/DDBJ databases">
        <title>novel species in genus Corynebacterium.</title>
        <authorList>
            <person name="Zhang G."/>
        </authorList>
    </citation>
    <scope>NUCLEOTIDE SEQUENCE [LARGE SCALE GENOMIC DNA]</scope>
    <source>
        <strain evidence="3">Zg-917</strain>
        <strain evidence="4 5">zg-917</strain>
    </source>
</reference>
<dbReference type="InterPro" id="IPR011335">
    <property type="entry name" value="Restrct_endonuc-II-like"/>
</dbReference>
<dbReference type="KEGG" id="cluj:IAU68_10150"/>
<dbReference type="InterPro" id="IPR007569">
    <property type="entry name" value="DUF559"/>
</dbReference>
<evidence type="ECO:0000259" key="1">
    <source>
        <dbReference type="Pfam" id="PF04480"/>
    </source>
</evidence>
<dbReference type="Proteomes" id="UP000516235">
    <property type="component" value="Chromosome"/>
</dbReference>
<dbReference type="Proteomes" id="UP000642876">
    <property type="component" value="Unassembled WGS sequence"/>
</dbReference>
<organism evidence="3 4">
    <name type="scientific">Corynebacterium lujinxingii</name>
    <dbReference type="NCBI Taxonomy" id="2763010"/>
    <lineage>
        <taxon>Bacteria</taxon>
        <taxon>Bacillati</taxon>
        <taxon>Actinomycetota</taxon>
        <taxon>Actinomycetes</taxon>
        <taxon>Mycobacteriales</taxon>
        <taxon>Corynebacteriaceae</taxon>
        <taxon>Corynebacterium</taxon>
    </lineage>
</organism>
<evidence type="ECO:0000313" key="4">
    <source>
        <dbReference type="Proteomes" id="UP000516235"/>
    </source>
</evidence>
<dbReference type="Gene3D" id="3.40.960.10">
    <property type="entry name" value="VSR Endonuclease"/>
    <property type="match status" value="1"/>
</dbReference>
<dbReference type="EMBL" id="JACMYE010000002">
    <property type="protein sequence ID" value="MBC3178300.1"/>
    <property type="molecule type" value="Genomic_DNA"/>
</dbReference>
<evidence type="ECO:0000313" key="2">
    <source>
        <dbReference type="EMBL" id="MBC3178300.1"/>
    </source>
</evidence>
<name>A0A7H0JY86_9CORY</name>
<dbReference type="Pfam" id="PF04480">
    <property type="entry name" value="DUF559"/>
    <property type="match status" value="1"/>
</dbReference>
<proteinExistence type="predicted"/>